<dbReference type="FunFam" id="3.40.50.300:FF:000025">
    <property type="entry name" value="ATP-dependent Clp protease subunit"/>
    <property type="match status" value="1"/>
</dbReference>
<dbReference type="GO" id="GO:0008233">
    <property type="term" value="F:peptidase activity"/>
    <property type="evidence" value="ECO:0007669"/>
    <property type="project" value="UniProtKB-KW"/>
</dbReference>
<evidence type="ECO:0000313" key="12">
    <source>
        <dbReference type="EMBL" id="SEM09224.1"/>
    </source>
</evidence>
<name>A0A1H7VJL8_9BACT</name>
<dbReference type="GO" id="GO:0034605">
    <property type="term" value="P:cellular response to heat"/>
    <property type="evidence" value="ECO:0007669"/>
    <property type="project" value="TreeGrafter"/>
</dbReference>
<keyword evidence="13" id="KW-1185">Reference proteome</keyword>
<dbReference type="InterPro" id="IPR003593">
    <property type="entry name" value="AAA+_ATPase"/>
</dbReference>
<dbReference type="GO" id="GO:0006508">
    <property type="term" value="P:proteolysis"/>
    <property type="evidence" value="ECO:0007669"/>
    <property type="project" value="UniProtKB-KW"/>
</dbReference>
<evidence type="ECO:0000256" key="8">
    <source>
        <dbReference type="PROSITE-ProRule" id="PRU01251"/>
    </source>
</evidence>
<dbReference type="CDD" id="cd00009">
    <property type="entry name" value="AAA"/>
    <property type="match status" value="1"/>
</dbReference>
<dbReference type="PROSITE" id="PS00871">
    <property type="entry name" value="CLPAB_2"/>
    <property type="match status" value="1"/>
</dbReference>
<accession>A0A1H7VJL8</accession>
<organism evidence="12 13">
    <name type="scientific">Syntrophus gentianae</name>
    <dbReference type="NCBI Taxonomy" id="43775"/>
    <lineage>
        <taxon>Bacteria</taxon>
        <taxon>Pseudomonadati</taxon>
        <taxon>Thermodesulfobacteriota</taxon>
        <taxon>Syntrophia</taxon>
        <taxon>Syntrophales</taxon>
        <taxon>Syntrophaceae</taxon>
        <taxon>Syntrophus</taxon>
    </lineage>
</organism>
<dbReference type="Pfam" id="PF17871">
    <property type="entry name" value="AAA_lid_9"/>
    <property type="match status" value="1"/>
</dbReference>
<dbReference type="SUPFAM" id="SSF81923">
    <property type="entry name" value="Double Clp-N motif"/>
    <property type="match status" value="1"/>
</dbReference>
<keyword evidence="10" id="KW-0175">Coiled coil</keyword>
<dbReference type="EMBL" id="FOBS01000004">
    <property type="protein sequence ID" value="SEM09224.1"/>
    <property type="molecule type" value="Genomic_DNA"/>
</dbReference>
<proteinExistence type="inferred from homology"/>
<dbReference type="InterPro" id="IPR041546">
    <property type="entry name" value="ClpA/ClpB_AAA_lid"/>
</dbReference>
<dbReference type="SMART" id="SM01086">
    <property type="entry name" value="ClpB_D2-small"/>
    <property type="match status" value="1"/>
</dbReference>
<dbReference type="InterPro" id="IPR004176">
    <property type="entry name" value="Clp_R_N"/>
</dbReference>
<dbReference type="Pfam" id="PF07724">
    <property type="entry name" value="AAA_2"/>
    <property type="match status" value="1"/>
</dbReference>
<dbReference type="InterPro" id="IPR001270">
    <property type="entry name" value="ClpA/B"/>
</dbReference>
<evidence type="ECO:0000256" key="9">
    <source>
        <dbReference type="RuleBase" id="RU004432"/>
    </source>
</evidence>
<reference evidence="12 13" key="1">
    <citation type="submission" date="2016-10" db="EMBL/GenBank/DDBJ databases">
        <authorList>
            <person name="de Groot N.N."/>
        </authorList>
    </citation>
    <scope>NUCLEOTIDE SEQUENCE [LARGE SCALE GENOMIC DNA]</scope>
    <source>
        <strain evidence="12 13">DSM 8423</strain>
    </source>
</reference>
<dbReference type="Proteomes" id="UP000198744">
    <property type="component" value="Unassembled WGS sequence"/>
</dbReference>
<dbReference type="PROSITE" id="PS00870">
    <property type="entry name" value="CLPAB_1"/>
    <property type="match status" value="1"/>
</dbReference>
<dbReference type="Gene3D" id="3.40.50.300">
    <property type="entry name" value="P-loop containing nucleotide triphosphate hydrolases"/>
    <property type="match status" value="3"/>
</dbReference>
<dbReference type="RefSeq" id="WP_093882369.1">
    <property type="nucleotide sequence ID" value="NZ_FOBS01000004.1"/>
</dbReference>
<dbReference type="FunFam" id="3.40.50.300:FF:000010">
    <property type="entry name" value="Chaperone clpB 1, putative"/>
    <property type="match status" value="1"/>
</dbReference>
<dbReference type="CDD" id="cd19499">
    <property type="entry name" value="RecA-like_ClpB_Hsp104-like"/>
    <property type="match status" value="1"/>
</dbReference>
<dbReference type="Pfam" id="PF10431">
    <property type="entry name" value="ClpB_D2-small"/>
    <property type="match status" value="1"/>
</dbReference>
<dbReference type="SMART" id="SM00382">
    <property type="entry name" value="AAA"/>
    <property type="match status" value="2"/>
</dbReference>
<dbReference type="GO" id="GO:0005737">
    <property type="term" value="C:cytoplasm"/>
    <property type="evidence" value="ECO:0007669"/>
    <property type="project" value="TreeGrafter"/>
</dbReference>
<evidence type="ECO:0000259" key="11">
    <source>
        <dbReference type="PROSITE" id="PS51903"/>
    </source>
</evidence>
<dbReference type="Pfam" id="PF00004">
    <property type="entry name" value="AAA"/>
    <property type="match status" value="1"/>
</dbReference>
<dbReference type="InterPro" id="IPR036628">
    <property type="entry name" value="Clp_N_dom_sf"/>
</dbReference>
<dbReference type="InterPro" id="IPR019489">
    <property type="entry name" value="Clp_ATPase_C"/>
</dbReference>
<dbReference type="Gene3D" id="1.10.1780.10">
    <property type="entry name" value="Clp, N-terminal domain"/>
    <property type="match status" value="1"/>
</dbReference>
<sequence>MLIEKFSVKAQDYIESACRLAVKRDHEYVTPWHMLSVMLKPNDDLTRNYLSQTEMNLEALGARVDGKLLTQPKGKEGTSQTPINRDLEKVFILAEEESQRTKEKYIGIHHIVLGMLATEDIAEAFFDAGADQPELEALLRQPQRGRFSGGDSESGDFEYLAKYTLDLTERARKGELDPVIGRDQEVRFAIQILSRRLKNNPIIIGEPGVGKTAIVEGLAQRIISGDVPEDLKSAAILSLDMGQLIAGAKYRGEFEERFKRLLQEVSDAGNVILFIDEIHMLIGAGGSEGAMDAANLIKPALSRGEIRCIGATTLEEYRKHFEKDAALMRRFQVVMVEEPSLDETVTILRGVKKKYEVHHGVQILDAALVAAAKLSNRYITDRFLPDKAVDLIDQASASLRISLSSKPEEIDKIDRRIVDLEVESHALQQEAETENEERLSHLQKEIEELKESSQKLTERWEKEKKALTEVQKAKKTLEEANQEMEQKIREEDFSRVAELQYKIIPQCNKILEEYADVDLSDKGFLRRTITEDDIADTVSRLTNIPVSKLLGSEIDKLLHLEDHLRQRVIGQDHVLSTIAKAIRRSRAGVQNPNRPIASFLMLGPTGVGKTEVCKTLAEFMFDDERSLVRIDMSEFMEKHSVARLVGAPPGYVGYEEGGILTNTIRRKPYSVILFDEVEKGHADVFNLFLQLLDDGRLTDSHGQTVNFSNTVVLMTSNLGSESIRPAETEEEIQEMNAQIMKAVRSHFRPEFINRLDDILVFKQLTLEGMKIIADIQLKRLAKLLKDKDIQLQVKDEVLTLLAELGFNPLMGARPLNRVIQTRLQDPLAEDIIAGNIKPGDTVTVSVAENSFVLGVNEPEE</sequence>
<evidence type="ECO:0000256" key="10">
    <source>
        <dbReference type="SAM" id="Coils"/>
    </source>
</evidence>
<keyword evidence="12" id="KW-0378">Hydrolase</keyword>
<evidence type="ECO:0000256" key="7">
    <source>
        <dbReference type="ARBA" id="ARBA00026057"/>
    </source>
</evidence>
<keyword evidence="12" id="KW-0645">Protease</keyword>
<dbReference type="InterPro" id="IPR027417">
    <property type="entry name" value="P-loop_NTPase"/>
</dbReference>
<feature type="coiled-coil region" evidence="10">
    <location>
        <begin position="410"/>
        <end position="494"/>
    </location>
</feature>
<keyword evidence="5 9" id="KW-0067">ATP-binding</keyword>
<dbReference type="OrthoDB" id="9803641at2"/>
<evidence type="ECO:0000256" key="6">
    <source>
        <dbReference type="ARBA" id="ARBA00023186"/>
    </source>
</evidence>
<evidence type="ECO:0000256" key="1">
    <source>
        <dbReference type="ARBA" id="ARBA00008675"/>
    </source>
</evidence>
<dbReference type="PRINTS" id="PR00300">
    <property type="entry name" value="CLPPROTEASEA"/>
</dbReference>
<evidence type="ECO:0000256" key="5">
    <source>
        <dbReference type="ARBA" id="ARBA00022840"/>
    </source>
</evidence>
<comment type="similarity">
    <text evidence="1 9">Belongs to the ClpA/ClpB family.</text>
</comment>
<dbReference type="InterPro" id="IPR018368">
    <property type="entry name" value="ClpA/B_CS1"/>
</dbReference>
<dbReference type="AlphaFoldDB" id="A0A1H7VJL8"/>
<comment type="subunit">
    <text evidence="7">Homohexamer. The oligomerization is ATP-dependent.</text>
</comment>
<dbReference type="GO" id="GO:0016887">
    <property type="term" value="F:ATP hydrolysis activity"/>
    <property type="evidence" value="ECO:0007669"/>
    <property type="project" value="InterPro"/>
</dbReference>
<dbReference type="STRING" id="43775.SAMN04489760_10411"/>
<dbReference type="GO" id="GO:0005524">
    <property type="term" value="F:ATP binding"/>
    <property type="evidence" value="ECO:0007669"/>
    <property type="project" value="UniProtKB-KW"/>
</dbReference>
<dbReference type="FunFam" id="3.40.50.300:FF:000120">
    <property type="entry name" value="ATP-dependent chaperone ClpB"/>
    <property type="match status" value="1"/>
</dbReference>
<dbReference type="PROSITE" id="PS51903">
    <property type="entry name" value="CLP_R"/>
    <property type="match status" value="1"/>
</dbReference>
<dbReference type="Gene3D" id="1.10.8.60">
    <property type="match status" value="1"/>
</dbReference>
<dbReference type="InterPro" id="IPR050130">
    <property type="entry name" value="ClpA_ClpB"/>
</dbReference>
<dbReference type="InterPro" id="IPR003959">
    <property type="entry name" value="ATPase_AAA_core"/>
</dbReference>
<keyword evidence="6 9" id="KW-0143">Chaperone</keyword>
<evidence type="ECO:0000256" key="4">
    <source>
        <dbReference type="ARBA" id="ARBA00022741"/>
    </source>
</evidence>
<dbReference type="PANTHER" id="PTHR11638">
    <property type="entry name" value="ATP-DEPENDENT CLP PROTEASE"/>
    <property type="match status" value="1"/>
</dbReference>
<protein>
    <recommendedName>
        <fullName evidence="2">Chaperone protein ClpB</fullName>
    </recommendedName>
</protein>
<dbReference type="PANTHER" id="PTHR11638:SF18">
    <property type="entry name" value="HEAT SHOCK PROTEIN 104"/>
    <property type="match status" value="1"/>
</dbReference>
<gene>
    <name evidence="12" type="ORF">SAMN04489760_10411</name>
</gene>
<feature type="domain" description="Clp R" evidence="11">
    <location>
        <begin position="3"/>
        <end position="145"/>
    </location>
</feature>
<evidence type="ECO:0000256" key="2">
    <source>
        <dbReference type="ARBA" id="ARBA00017574"/>
    </source>
</evidence>
<evidence type="ECO:0000256" key="3">
    <source>
        <dbReference type="ARBA" id="ARBA00022737"/>
    </source>
</evidence>
<dbReference type="SUPFAM" id="SSF52540">
    <property type="entry name" value="P-loop containing nucleoside triphosphate hydrolases"/>
    <property type="match status" value="2"/>
</dbReference>
<keyword evidence="3 8" id="KW-0677">Repeat</keyword>
<dbReference type="InterPro" id="IPR028299">
    <property type="entry name" value="ClpA/B_CS2"/>
</dbReference>
<dbReference type="Pfam" id="PF02861">
    <property type="entry name" value="Clp_N"/>
    <property type="match status" value="1"/>
</dbReference>
<keyword evidence="4 9" id="KW-0547">Nucleotide-binding</keyword>
<evidence type="ECO:0000313" key="13">
    <source>
        <dbReference type="Proteomes" id="UP000198744"/>
    </source>
</evidence>